<keyword evidence="5 13" id="KW-0812">Transmembrane</keyword>
<dbReference type="Pfam" id="PF00474">
    <property type="entry name" value="SSF"/>
    <property type="match status" value="2"/>
</dbReference>
<dbReference type="GO" id="GO:0005886">
    <property type="term" value="C:plasma membrane"/>
    <property type="evidence" value="ECO:0007669"/>
    <property type="project" value="UniProtKB-SubCell"/>
</dbReference>
<organism evidence="14 15">
    <name type="scientific">Paraflavisolibacter caeni</name>
    <dbReference type="NCBI Taxonomy" id="2982496"/>
    <lineage>
        <taxon>Bacteria</taxon>
        <taxon>Pseudomonadati</taxon>
        <taxon>Bacteroidota</taxon>
        <taxon>Chitinophagia</taxon>
        <taxon>Chitinophagales</taxon>
        <taxon>Chitinophagaceae</taxon>
        <taxon>Paraflavisolibacter</taxon>
    </lineage>
</organism>
<protein>
    <submittedName>
        <fullName evidence="14">Sodium:solute symporter</fullName>
    </submittedName>
</protein>
<dbReference type="PROSITE" id="PS50283">
    <property type="entry name" value="NA_SOLUT_SYMP_3"/>
    <property type="match status" value="1"/>
</dbReference>
<evidence type="ECO:0000313" key="14">
    <source>
        <dbReference type="EMBL" id="MCU7552509.1"/>
    </source>
</evidence>
<dbReference type="InterPro" id="IPR051163">
    <property type="entry name" value="Sodium:Solute_Symporter_SSF"/>
</dbReference>
<dbReference type="PANTHER" id="PTHR42985">
    <property type="entry name" value="SODIUM-COUPLED MONOCARBOXYLATE TRANSPORTER"/>
    <property type="match status" value="1"/>
</dbReference>
<reference evidence="14" key="2">
    <citation type="submission" date="2023-04" db="EMBL/GenBank/DDBJ databases">
        <title>Paracnuella aquatica gen. nov., sp. nov., a member of the family Chitinophagaceae isolated from a hot spring.</title>
        <authorList>
            <person name="Wang C."/>
        </authorList>
    </citation>
    <scope>NUCLEOTIDE SEQUENCE</scope>
    <source>
        <strain evidence="14">LB-8</strain>
    </source>
</reference>
<dbReference type="Proteomes" id="UP001155483">
    <property type="component" value="Unassembled WGS sequence"/>
</dbReference>
<evidence type="ECO:0000256" key="3">
    <source>
        <dbReference type="ARBA" id="ARBA00022448"/>
    </source>
</evidence>
<dbReference type="AlphaFoldDB" id="A0A9X2XQ32"/>
<feature type="transmembrane region" description="Helical" evidence="13">
    <location>
        <begin position="462"/>
        <end position="479"/>
    </location>
</feature>
<accession>A0A9X2XQ32</accession>
<reference evidence="14" key="1">
    <citation type="submission" date="2022-09" db="EMBL/GenBank/DDBJ databases">
        <authorList>
            <person name="Yuan C."/>
            <person name="Ke Z."/>
        </authorList>
    </citation>
    <scope>NUCLEOTIDE SEQUENCE</scope>
    <source>
        <strain evidence="14">LB-8</strain>
    </source>
</reference>
<comment type="caution">
    <text evidence="14">The sequence shown here is derived from an EMBL/GenBank/DDBJ whole genome shotgun (WGS) entry which is preliminary data.</text>
</comment>
<sequence>MTITDWLVLSFTLIGIVIYGLYKSRTTKNLEGYFLSNRSLPWYLVLLSIMGTQASAITFLSAPGQAYTDGMRFIQYYFGLPLAMVVICITFVPIFNKLKVYTAYEFLEKRFDSKTRTLTSFLFLLQRGLSTGISIYAPSIILSSLFGWDIFWTNIIMGGLLIIYTVSGGAKAVAYTQQVQLIIVLMAMFLAGYMVVHLMPEGVGFYDALHISGKLGKLNIITPGTDQSGFNWNDRYNMWSGIIGGFFLALSYFGTDQSQVGRYLTAQNNTESRLGLLINGLVKIPLQFFILLVGVLVFSFYQYKAAPISFNSSLIADAKSSVYKDSVNALQQRYDDNNKKKQQLARAYTNALNNGREDSLEHLVAEIKILNETSNQYRDQFKAISSRISNKDTNDTNYIFLGFVKEYLPPGLKGLLIAIVFLAAWGSIAAALNSLAACTMLDFHQRISTGEKPLSEYHISKWYTLAWGLFCIFVAQFANKLGQSLIEAVNVLGSLFYGVILGIFLIAFYVKKVGGHATFWAALIVECFILLLFFNENIPLVSFLPDISFLWLNAIGALGVVLVGLILQMTFGVRNEKEINIFIDNSL</sequence>
<dbReference type="InterPro" id="IPR038377">
    <property type="entry name" value="Na/Glc_symporter_sf"/>
</dbReference>
<gene>
    <name evidence="14" type="ORF">OCK74_25545</name>
</gene>
<evidence type="ECO:0000256" key="8">
    <source>
        <dbReference type="ARBA" id="ARBA00023065"/>
    </source>
</evidence>
<keyword evidence="15" id="KW-1185">Reference proteome</keyword>
<keyword evidence="4" id="KW-1003">Cell membrane</keyword>
<feature type="transmembrane region" description="Helical" evidence="13">
    <location>
        <begin position="517"/>
        <end position="535"/>
    </location>
</feature>
<evidence type="ECO:0000256" key="12">
    <source>
        <dbReference type="SAM" id="Coils"/>
    </source>
</evidence>
<keyword evidence="9 13" id="KW-0472">Membrane</keyword>
<keyword evidence="3" id="KW-0813">Transport</keyword>
<comment type="subcellular location">
    <subcellularLocation>
        <location evidence="1">Cell membrane</location>
        <topology evidence="1">Multi-pass membrane protein</topology>
    </subcellularLocation>
</comment>
<feature type="transmembrane region" description="Helical" evidence="13">
    <location>
        <begin position="179"/>
        <end position="199"/>
    </location>
</feature>
<dbReference type="Gene3D" id="1.20.1730.10">
    <property type="entry name" value="Sodium/glucose cotransporter"/>
    <property type="match status" value="1"/>
</dbReference>
<proteinExistence type="inferred from homology"/>
<evidence type="ECO:0000256" key="11">
    <source>
        <dbReference type="RuleBase" id="RU362091"/>
    </source>
</evidence>
<comment type="similarity">
    <text evidence="2 11">Belongs to the sodium:solute symporter (SSF) (TC 2.A.21) family.</text>
</comment>
<evidence type="ECO:0000256" key="9">
    <source>
        <dbReference type="ARBA" id="ARBA00023136"/>
    </source>
</evidence>
<feature type="transmembrane region" description="Helical" evidence="13">
    <location>
        <begin position="415"/>
        <end position="441"/>
    </location>
</feature>
<keyword evidence="7" id="KW-0915">Sodium</keyword>
<evidence type="ECO:0000256" key="4">
    <source>
        <dbReference type="ARBA" id="ARBA00022475"/>
    </source>
</evidence>
<feature type="transmembrane region" description="Helical" evidence="13">
    <location>
        <begin position="547"/>
        <end position="567"/>
    </location>
</feature>
<keyword evidence="6 13" id="KW-1133">Transmembrane helix</keyword>
<keyword evidence="10" id="KW-0739">Sodium transport</keyword>
<feature type="transmembrane region" description="Helical" evidence="13">
    <location>
        <begin position="150"/>
        <end position="167"/>
    </location>
</feature>
<name>A0A9X2XQ32_9BACT</name>
<evidence type="ECO:0000256" key="13">
    <source>
        <dbReference type="SAM" id="Phobius"/>
    </source>
</evidence>
<dbReference type="EMBL" id="JAOTIF010000035">
    <property type="protein sequence ID" value="MCU7552509.1"/>
    <property type="molecule type" value="Genomic_DNA"/>
</dbReference>
<feature type="transmembrane region" description="Helical" evidence="13">
    <location>
        <begin position="491"/>
        <end position="510"/>
    </location>
</feature>
<dbReference type="PANTHER" id="PTHR42985:SF40">
    <property type="entry name" value="LD47995P-RELATED"/>
    <property type="match status" value="1"/>
</dbReference>
<feature type="transmembrane region" description="Helical" evidence="13">
    <location>
        <begin position="6"/>
        <end position="22"/>
    </location>
</feature>
<feature type="transmembrane region" description="Helical" evidence="13">
    <location>
        <begin position="117"/>
        <end position="138"/>
    </location>
</feature>
<feature type="transmembrane region" description="Helical" evidence="13">
    <location>
        <begin position="42"/>
        <end position="62"/>
    </location>
</feature>
<dbReference type="RefSeq" id="WP_279299946.1">
    <property type="nucleotide sequence ID" value="NZ_JAOTIF010000035.1"/>
</dbReference>
<evidence type="ECO:0000256" key="2">
    <source>
        <dbReference type="ARBA" id="ARBA00006434"/>
    </source>
</evidence>
<feature type="coiled-coil region" evidence="12">
    <location>
        <begin position="327"/>
        <end position="380"/>
    </location>
</feature>
<evidence type="ECO:0000256" key="1">
    <source>
        <dbReference type="ARBA" id="ARBA00004651"/>
    </source>
</evidence>
<keyword evidence="12" id="KW-0175">Coiled coil</keyword>
<evidence type="ECO:0000256" key="5">
    <source>
        <dbReference type="ARBA" id="ARBA00022692"/>
    </source>
</evidence>
<dbReference type="CDD" id="cd11494">
    <property type="entry name" value="SLC5sbd_NIS-like_u2"/>
    <property type="match status" value="1"/>
</dbReference>
<keyword evidence="8" id="KW-0406">Ion transport</keyword>
<dbReference type="GO" id="GO:0006814">
    <property type="term" value="P:sodium ion transport"/>
    <property type="evidence" value="ECO:0007669"/>
    <property type="project" value="UniProtKB-KW"/>
</dbReference>
<feature type="transmembrane region" description="Helical" evidence="13">
    <location>
        <begin position="74"/>
        <end position="96"/>
    </location>
</feature>
<dbReference type="InterPro" id="IPR001734">
    <property type="entry name" value="Na/solute_symporter"/>
</dbReference>
<evidence type="ECO:0000256" key="6">
    <source>
        <dbReference type="ARBA" id="ARBA00022989"/>
    </source>
</evidence>
<feature type="transmembrane region" description="Helical" evidence="13">
    <location>
        <begin position="276"/>
        <end position="301"/>
    </location>
</feature>
<feature type="transmembrane region" description="Helical" evidence="13">
    <location>
        <begin position="236"/>
        <end position="255"/>
    </location>
</feature>
<dbReference type="GO" id="GO:0015293">
    <property type="term" value="F:symporter activity"/>
    <property type="evidence" value="ECO:0007669"/>
    <property type="project" value="TreeGrafter"/>
</dbReference>
<evidence type="ECO:0000313" key="15">
    <source>
        <dbReference type="Proteomes" id="UP001155483"/>
    </source>
</evidence>
<evidence type="ECO:0000256" key="10">
    <source>
        <dbReference type="ARBA" id="ARBA00023201"/>
    </source>
</evidence>
<evidence type="ECO:0000256" key="7">
    <source>
        <dbReference type="ARBA" id="ARBA00023053"/>
    </source>
</evidence>